<evidence type="ECO:0000259" key="9">
    <source>
        <dbReference type="Pfam" id="PF12821"/>
    </source>
</evidence>
<organism evidence="10 11">
    <name type="scientific">Faecalibacterium prausnitzii</name>
    <dbReference type="NCBI Taxonomy" id="853"/>
    <lineage>
        <taxon>Bacteria</taxon>
        <taxon>Bacillati</taxon>
        <taxon>Bacillota</taxon>
        <taxon>Clostridia</taxon>
        <taxon>Eubacteriales</taxon>
        <taxon>Oscillospiraceae</taxon>
        <taxon>Faecalibacterium</taxon>
    </lineage>
</organism>
<evidence type="ECO:0000313" key="10">
    <source>
        <dbReference type="EMBL" id="VUX17301.1"/>
    </source>
</evidence>
<dbReference type="EMBL" id="CABHMY010000133">
    <property type="protein sequence ID" value="VUX17301.1"/>
    <property type="molecule type" value="Genomic_DNA"/>
</dbReference>
<sequence length="154" mass="16012">MMTLTSTQLGQLAAQFFLAGAGTLSFAVLFACPKRTLPCCALVGAVGWFVYELAVLYGADAAAASLIAVIPLSLAARICAVLLKAPVTVFLLTGIFPLVPGAGIYYTAYYFIQGENALSLANGISTFKVAVALAVGIALVLGLPMPKGHRWKSK</sequence>
<dbReference type="InterPro" id="IPR050539">
    <property type="entry name" value="ThrE_Dicarb/AminoAcid_Exp"/>
</dbReference>
<dbReference type="PANTHER" id="PTHR34390:SF1">
    <property type="entry name" value="SUCCINATE TRANSPORTER SUBUNIT YJJB-RELATED"/>
    <property type="match status" value="1"/>
</dbReference>
<reference evidence="10 11" key="1">
    <citation type="submission" date="2019-07" db="EMBL/GenBank/DDBJ databases">
        <authorList>
            <person name="Hibberd C M."/>
            <person name="Gehrig L. J."/>
            <person name="Chang H.-W."/>
            <person name="Venkatesh S."/>
        </authorList>
    </citation>
    <scope>NUCLEOTIDE SEQUENCE [LARGE SCALE GENOMIC DNA]</scope>
    <source>
        <strain evidence="10">Faecalibacterium_prausnitzii_JG_BgPS064</strain>
    </source>
</reference>
<feature type="transmembrane region" description="Helical" evidence="8">
    <location>
        <begin position="39"/>
        <end position="57"/>
    </location>
</feature>
<evidence type="ECO:0000256" key="6">
    <source>
        <dbReference type="ARBA" id="ARBA00023136"/>
    </source>
</evidence>
<name>A0A564UD06_9FIRM</name>
<proteinExistence type="inferred from homology"/>
<evidence type="ECO:0000256" key="7">
    <source>
        <dbReference type="ARBA" id="ARBA00034125"/>
    </source>
</evidence>
<keyword evidence="4 8" id="KW-0812">Transmembrane</keyword>
<keyword evidence="2" id="KW-1003">Cell membrane</keyword>
<protein>
    <recommendedName>
        <fullName evidence="9">Threonine/Serine exporter ThrE domain-containing protein</fullName>
    </recommendedName>
</protein>
<comment type="similarity">
    <text evidence="7">Belongs to the ThrE exporter (TC 2.A.79) family.</text>
</comment>
<comment type="subcellular location">
    <subcellularLocation>
        <location evidence="1">Cell membrane</location>
        <topology evidence="1">Multi-pass membrane protein</topology>
    </subcellularLocation>
</comment>
<keyword evidence="11" id="KW-1185">Reference proteome</keyword>
<keyword evidence="5 8" id="KW-1133">Transmembrane helix</keyword>
<dbReference type="PANTHER" id="PTHR34390">
    <property type="entry name" value="UPF0442 PROTEIN YJJB-RELATED"/>
    <property type="match status" value="1"/>
</dbReference>
<evidence type="ECO:0000313" key="11">
    <source>
        <dbReference type="Proteomes" id="UP000406184"/>
    </source>
</evidence>
<dbReference type="Proteomes" id="UP000406184">
    <property type="component" value="Unassembled WGS sequence"/>
</dbReference>
<keyword evidence="6 8" id="KW-0472">Membrane</keyword>
<dbReference type="GO" id="GO:0005886">
    <property type="term" value="C:plasma membrane"/>
    <property type="evidence" value="ECO:0007669"/>
    <property type="project" value="UniProtKB-SubCell"/>
</dbReference>
<feature type="transmembrane region" description="Helical" evidence="8">
    <location>
        <begin position="12"/>
        <end position="32"/>
    </location>
</feature>
<feature type="transmembrane region" description="Helical" evidence="8">
    <location>
        <begin position="63"/>
        <end position="83"/>
    </location>
</feature>
<feature type="transmembrane region" description="Helical" evidence="8">
    <location>
        <begin position="90"/>
        <end position="112"/>
    </location>
</feature>
<evidence type="ECO:0000256" key="5">
    <source>
        <dbReference type="ARBA" id="ARBA00022989"/>
    </source>
</evidence>
<gene>
    <name evidence="10" type="ORF">FPPS064S07_01292</name>
</gene>
<evidence type="ECO:0000256" key="1">
    <source>
        <dbReference type="ARBA" id="ARBA00004651"/>
    </source>
</evidence>
<evidence type="ECO:0000256" key="2">
    <source>
        <dbReference type="ARBA" id="ARBA00022475"/>
    </source>
</evidence>
<evidence type="ECO:0000256" key="4">
    <source>
        <dbReference type="ARBA" id="ARBA00022692"/>
    </source>
</evidence>
<evidence type="ECO:0000256" key="8">
    <source>
        <dbReference type="SAM" id="Phobius"/>
    </source>
</evidence>
<evidence type="ECO:0000256" key="3">
    <source>
        <dbReference type="ARBA" id="ARBA00022519"/>
    </source>
</evidence>
<keyword evidence="3" id="KW-0997">Cell inner membrane</keyword>
<dbReference type="AlphaFoldDB" id="A0A564UD06"/>
<dbReference type="GO" id="GO:0015744">
    <property type="term" value="P:succinate transport"/>
    <property type="evidence" value="ECO:0007669"/>
    <property type="project" value="TreeGrafter"/>
</dbReference>
<dbReference type="Pfam" id="PF12821">
    <property type="entry name" value="ThrE_2"/>
    <property type="match status" value="1"/>
</dbReference>
<accession>A0A564UD06</accession>
<feature type="transmembrane region" description="Helical" evidence="8">
    <location>
        <begin position="124"/>
        <end position="144"/>
    </location>
</feature>
<dbReference type="InterPro" id="IPR024528">
    <property type="entry name" value="ThrE_2"/>
</dbReference>
<feature type="domain" description="Threonine/Serine exporter ThrE" evidence="9">
    <location>
        <begin position="15"/>
        <end position="140"/>
    </location>
</feature>